<proteinExistence type="predicted"/>
<keyword evidence="2" id="KW-1185">Reference proteome</keyword>
<sequence length="136" mass="15229">MLTADFDFYQSVYGGFSDEAAFNRLIKRASRICDYYCFGRIAKHGDSFTENTADNVKLAECAVFDKLIAEETQLQAHDGRVIASEGIGDKSESYVTPSAQELLTYNAQAWYQAVKPYLMETGLMYRGFEGEGDNLS</sequence>
<protein>
    <submittedName>
        <fullName evidence="1">Uncharacterized protein</fullName>
    </submittedName>
</protein>
<name>A0A7X2NE29_9FIRM</name>
<comment type="caution">
    <text evidence="1">The sequence shown here is derived from an EMBL/GenBank/DDBJ whole genome shotgun (WGS) entry which is preliminary data.</text>
</comment>
<organism evidence="1 2">
    <name type="scientific">Pseudoramibacter porci</name>
    <dbReference type="NCBI Taxonomy" id="2606631"/>
    <lineage>
        <taxon>Bacteria</taxon>
        <taxon>Bacillati</taxon>
        <taxon>Bacillota</taxon>
        <taxon>Clostridia</taxon>
        <taxon>Eubacteriales</taxon>
        <taxon>Eubacteriaceae</taxon>
        <taxon>Pseudoramibacter</taxon>
    </lineage>
</organism>
<accession>A0A7X2NE29</accession>
<dbReference type="RefSeq" id="WP_154575278.1">
    <property type="nucleotide sequence ID" value="NZ_VUMO01000001.1"/>
</dbReference>
<dbReference type="Proteomes" id="UP000461754">
    <property type="component" value="Unassembled WGS sequence"/>
</dbReference>
<gene>
    <name evidence="1" type="ORF">FYJ52_00320</name>
</gene>
<dbReference type="EMBL" id="VUMO01000001">
    <property type="protein sequence ID" value="MSS18867.1"/>
    <property type="molecule type" value="Genomic_DNA"/>
</dbReference>
<reference evidence="1 2" key="1">
    <citation type="submission" date="2019-08" db="EMBL/GenBank/DDBJ databases">
        <title>In-depth cultivation of the pig gut microbiome towards novel bacterial diversity and tailored functional studies.</title>
        <authorList>
            <person name="Wylensek D."/>
            <person name="Hitch T.C.A."/>
            <person name="Clavel T."/>
        </authorList>
    </citation>
    <scope>NUCLEOTIDE SEQUENCE [LARGE SCALE GENOMIC DNA]</scope>
    <source>
        <strain evidence="1 2">RF-744-FAT-4</strain>
    </source>
</reference>
<evidence type="ECO:0000313" key="2">
    <source>
        <dbReference type="Proteomes" id="UP000461754"/>
    </source>
</evidence>
<dbReference type="AlphaFoldDB" id="A0A7X2NE29"/>
<evidence type="ECO:0000313" key="1">
    <source>
        <dbReference type="EMBL" id="MSS18867.1"/>
    </source>
</evidence>